<accession>A0A1W9ZH61</accession>
<feature type="domain" description="IclR-ED" evidence="5">
    <location>
        <begin position="70"/>
        <end position="248"/>
    </location>
</feature>
<dbReference type="InterPro" id="IPR005471">
    <property type="entry name" value="Tscrpt_reg_IclR_N"/>
</dbReference>
<evidence type="ECO:0000259" key="5">
    <source>
        <dbReference type="PROSITE" id="PS51078"/>
    </source>
</evidence>
<dbReference type="GO" id="GO:0045892">
    <property type="term" value="P:negative regulation of DNA-templated transcription"/>
    <property type="evidence" value="ECO:0007669"/>
    <property type="project" value="TreeGrafter"/>
</dbReference>
<dbReference type="PANTHER" id="PTHR30136:SF24">
    <property type="entry name" value="HTH-TYPE TRANSCRIPTIONAL REPRESSOR ALLR"/>
    <property type="match status" value="1"/>
</dbReference>
<dbReference type="PROSITE" id="PS51077">
    <property type="entry name" value="HTH_ICLR"/>
    <property type="match status" value="1"/>
</dbReference>
<dbReference type="InterPro" id="IPR036390">
    <property type="entry name" value="WH_DNA-bd_sf"/>
</dbReference>
<dbReference type="Pfam" id="PF01614">
    <property type="entry name" value="IclR_C"/>
    <property type="match status" value="1"/>
</dbReference>
<evidence type="ECO:0000313" key="6">
    <source>
        <dbReference type="EMBL" id="ORA15188.1"/>
    </source>
</evidence>
<protein>
    <submittedName>
        <fullName evidence="6">IclR family transcriptional regulator</fullName>
    </submittedName>
</protein>
<comment type="caution">
    <text evidence="6">The sequence shown here is derived from an EMBL/GenBank/DDBJ whole genome shotgun (WGS) entry which is preliminary data.</text>
</comment>
<name>A0A1W9ZH61_MYCAI</name>
<dbReference type="Proteomes" id="UP000192707">
    <property type="component" value="Unassembled WGS sequence"/>
</dbReference>
<dbReference type="InterPro" id="IPR029016">
    <property type="entry name" value="GAF-like_dom_sf"/>
</dbReference>
<dbReference type="OrthoDB" id="60629at2"/>
<keyword evidence="3" id="KW-0804">Transcription</keyword>
<dbReference type="EMBL" id="MVHG01000024">
    <property type="protein sequence ID" value="ORA15188.1"/>
    <property type="molecule type" value="Genomic_DNA"/>
</dbReference>
<keyword evidence="2" id="KW-0238">DNA-binding</keyword>
<dbReference type="GO" id="GO:0003700">
    <property type="term" value="F:DNA-binding transcription factor activity"/>
    <property type="evidence" value="ECO:0007669"/>
    <property type="project" value="TreeGrafter"/>
</dbReference>
<dbReference type="SUPFAM" id="SSF46785">
    <property type="entry name" value="Winged helix' DNA-binding domain"/>
    <property type="match status" value="1"/>
</dbReference>
<dbReference type="Pfam" id="PF09339">
    <property type="entry name" value="HTH_IclR"/>
    <property type="match status" value="1"/>
</dbReference>
<dbReference type="Gene3D" id="3.30.450.40">
    <property type="match status" value="1"/>
</dbReference>
<dbReference type="AlphaFoldDB" id="A0A1W9ZH61"/>
<keyword evidence="7" id="KW-1185">Reference proteome</keyword>
<evidence type="ECO:0000259" key="4">
    <source>
        <dbReference type="PROSITE" id="PS51077"/>
    </source>
</evidence>
<dbReference type="SMART" id="SM00346">
    <property type="entry name" value="HTH_ICLR"/>
    <property type="match status" value="1"/>
</dbReference>
<dbReference type="InterPro" id="IPR036388">
    <property type="entry name" value="WH-like_DNA-bd_sf"/>
</dbReference>
<dbReference type="RefSeq" id="WP_083064751.1">
    <property type="nucleotide sequence ID" value="NZ_MVHG01000024.1"/>
</dbReference>
<proteinExistence type="predicted"/>
<keyword evidence="1" id="KW-0805">Transcription regulation</keyword>
<evidence type="ECO:0000313" key="7">
    <source>
        <dbReference type="Proteomes" id="UP000192707"/>
    </source>
</evidence>
<feature type="domain" description="HTH iclR-type" evidence="4">
    <location>
        <begin position="8"/>
        <end position="69"/>
    </location>
</feature>
<evidence type="ECO:0000256" key="2">
    <source>
        <dbReference type="ARBA" id="ARBA00023125"/>
    </source>
</evidence>
<dbReference type="PANTHER" id="PTHR30136">
    <property type="entry name" value="HELIX-TURN-HELIX TRANSCRIPTIONAL REGULATOR, ICLR FAMILY"/>
    <property type="match status" value="1"/>
</dbReference>
<dbReference type="Gene3D" id="1.10.10.10">
    <property type="entry name" value="Winged helix-like DNA-binding domain superfamily/Winged helix DNA-binding domain"/>
    <property type="match status" value="1"/>
</dbReference>
<evidence type="ECO:0000256" key="1">
    <source>
        <dbReference type="ARBA" id="ARBA00023015"/>
    </source>
</evidence>
<reference evidence="6 7" key="1">
    <citation type="submission" date="2016-12" db="EMBL/GenBank/DDBJ databases">
        <title>The new phylogeny of genus Mycobacterium.</title>
        <authorList>
            <person name="Tortoli E."/>
            <person name="Trovato A."/>
            <person name="Cirillo D.M."/>
        </authorList>
    </citation>
    <scope>NUCLEOTIDE SEQUENCE [LARGE SCALE GENOMIC DNA]</scope>
    <source>
        <strain evidence="6 7">DSM 45069</strain>
    </source>
</reference>
<dbReference type="SUPFAM" id="SSF55781">
    <property type="entry name" value="GAF domain-like"/>
    <property type="match status" value="1"/>
</dbReference>
<gene>
    <name evidence="6" type="ORF">BST14_12340</name>
</gene>
<dbReference type="InterPro" id="IPR050707">
    <property type="entry name" value="HTH_MetabolicPath_Reg"/>
</dbReference>
<evidence type="ECO:0000256" key="3">
    <source>
        <dbReference type="ARBA" id="ARBA00023163"/>
    </source>
</evidence>
<sequence>MARSATGESVLERVVRILEVFDSDTMTVTVTEVATRANLPLSTASRLVDEMAQHGLLRRDATHQIRIGLRLWELGTRASPTRSLRDAAMPFMQDLHAVVGHHVQLGVREGDEVLFLERLSAPVAVINLTRIAGRLPLCASSSGLILLAHAPAAVQNRIMASPLTVYTNHTIGEPGELRRFLAQARYTGVACCRGFIHPAATGIAVPVRDSRDRVVAALSVIVPTDGHESSRIPALQAAALGIHRAIARPSRGVEIP</sequence>
<dbReference type="InterPro" id="IPR014757">
    <property type="entry name" value="Tscrpt_reg_IclR_C"/>
</dbReference>
<dbReference type="PROSITE" id="PS51078">
    <property type="entry name" value="ICLR_ED"/>
    <property type="match status" value="1"/>
</dbReference>
<organism evidence="6 7">
    <name type="scientific">Mycobacterium arosiense ATCC BAA-1401 = DSM 45069</name>
    <dbReference type="NCBI Taxonomy" id="1265311"/>
    <lineage>
        <taxon>Bacteria</taxon>
        <taxon>Bacillati</taxon>
        <taxon>Actinomycetota</taxon>
        <taxon>Actinomycetes</taxon>
        <taxon>Mycobacteriales</taxon>
        <taxon>Mycobacteriaceae</taxon>
        <taxon>Mycobacterium</taxon>
        <taxon>Mycobacterium avium complex (MAC)</taxon>
    </lineage>
</organism>
<dbReference type="GO" id="GO:0003677">
    <property type="term" value="F:DNA binding"/>
    <property type="evidence" value="ECO:0007669"/>
    <property type="project" value="UniProtKB-KW"/>
</dbReference>